<protein>
    <recommendedName>
        <fullName evidence="4">Methyl-accepting transducer domain-containing protein</fullName>
    </recommendedName>
</protein>
<feature type="coiled-coil region" evidence="3">
    <location>
        <begin position="249"/>
        <end position="293"/>
    </location>
</feature>
<dbReference type="SMART" id="SM00283">
    <property type="entry name" value="MA"/>
    <property type="match status" value="1"/>
</dbReference>
<keyword evidence="1 2" id="KW-0807">Transducer</keyword>
<dbReference type="EMBL" id="JAHLFQ010000245">
    <property type="protein sequence ID" value="MBU3805142.1"/>
    <property type="molecule type" value="Genomic_DNA"/>
</dbReference>
<dbReference type="Proteomes" id="UP000824229">
    <property type="component" value="Unassembled WGS sequence"/>
</dbReference>
<evidence type="ECO:0000313" key="5">
    <source>
        <dbReference type="EMBL" id="MBU3805142.1"/>
    </source>
</evidence>
<dbReference type="PANTHER" id="PTHR32089:SF112">
    <property type="entry name" value="LYSOZYME-LIKE PROTEIN-RELATED"/>
    <property type="match status" value="1"/>
</dbReference>
<organism evidence="5 6">
    <name type="scientific">Candidatus Cellulosilyticum pullistercoris</name>
    <dbReference type="NCBI Taxonomy" id="2838521"/>
    <lineage>
        <taxon>Bacteria</taxon>
        <taxon>Bacillati</taxon>
        <taxon>Bacillota</taxon>
        <taxon>Clostridia</taxon>
        <taxon>Lachnospirales</taxon>
        <taxon>Cellulosilyticaceae</taxon>
        <taxon>Cellulosilyticum</taxon>
    </lineage>
</organism>
<keyword evidence="3" id="KW-0175">Coiled coil</keyword>
<dbReference type="PROSITE" id="PS50111">
    <property type="entry name" value="CHEMOTAXIS_TRANSDUC_2"/>
    <property type="match status" value="1"/>
</dbReference>
<evidence type="ECO:0000313" key="6">
    <source>
        <dbReference type="Proteomes" id="UP000824229"/>
    </source>
</evidence>
<name>A0A9E2NMA1_9FIRM</name>
<evidence type="ECO:0000256" key="2">
    <source>
        <dbReference type="PROSITE-ProRule" id="PRU00284"/>
    </source>
</evidence>
<sequence length="355" mass="39689">MFEKKQHIEMMRKLAEGELDQLVEEIKQSKKALLKVETVEELLAIKAHIKAVIEKRSKLSNSLEKIEQQMNLSKEFAERQIASLEHMKFTLVEESEARKIRNQEIINRAMQVDKLIVTMDDQIKGSVAKMEEIESVLATISSAVKEINATAQSMKNQVNTFVETAQNVASNITGISSIAEQTNLLALNASIEAARAGEAGKGFAVVAEEIRKLSDGTKELLDNMIQLLTALESASLKTNEEVNATALGIEKVDNKVEEVGDNVKESKQSTLSLQEQIEKINNYVKDIEEEIQLNEQGAEKVHDNLMGYSLEYLAQLKEEVTGALTEIVASSQYYEETIKQLDMINQYKVLGNSKQ</sequence>
<comment type="caution">
    <text evidence="5">The sequence shown here is derived from an EMBL/GenBank/DDBJ whole genome shotgun (WGS) entry which is preliminary data.</text>
</comment>
<dbReference type="AlphaFoldDB" id="A0A9E2NMA1"/>
<evidence type="ECO:0000259" key="4">
    <source>
        <dbReference type="PROSITE" id="PS50111"/>
    </source>
</evidence>
<dbReference type="InterPro" id="IPR004089">
    <property type="entry name" value="MCPsignal_dom"/>
</dbReference>
<feature type="domain" description="Methyl-accepting transducer" evidence="4">
    <location>
        <begin position="76"/>
        <end position="309"/>
    </location>
</feature>
<reference evidence="5" key="1">
    <citation type="journal article" date="2021" name="PeerJ">
        <title>Extensive microbial diversity within the chicken gut microbiome revealed by metagenomics and culture.</title>
        <authorList>
            <person name="Gilroy R."/>
            <person name="Ravi A."/>
            <person name="Getino M."/>
            <person name="Pursley I."/>
            <person name="Horton D.L."/>
            <person name="Alikhan N.F."/>
            <person name="Baker D."/>
            <person name="Gharbi K."/>
            <person name="Hall N."/>
            <person name="Watson M."/>
            <person name="Adriaenssens E.M."/>
            <person name="Foster-Nyarko E."/>
            <person name="Jarju S."/>
            <person name="Secka A."/>
            <person name="Antonio M."/>
            <person name="Oren A."/>
            <person name="Chaudhuri R.R."/>
            <person name="La Ragione R."/>
            <person name="Hildebrand F."/>
            <person name="Pallen M.J."/>
        </authorList>
    </citation>
    <scope>NUCLEOTIDE SEQUENCE</scope>
    <source>
        <strain evidence="5">B5-657</strain>
    </source>
</reference>
<evidence type="ECO:0000256" key="3">
    <source>
        <dbReference type="SAM" id="Coils"/>
    </source>
</evidence>
<gene>
    <name evidence="5" type="ORF">H9872_10385</name>
</gene>
<evidence type="ECO:0000256" key="1">
    <source>
        <dbReference type="ARBA" id="ARBA00023224"/>
    </source>
</evidence>
<dbReference type="GO" id="GO:0016020">
    <property type="term" value="C:membrane"/>
    <property type="evidence" value="ECO:0007669"/>
    <property type="project" value="InterPro"/>
</dbReference>
<dbReference type="SUPFAM" id="SSF58104">
    <property type="entry name" value="Methyl-accepting chemotaxis protein (MCP) signaling domain"/>
    <property type="match status" value="1"/>
</dbReference>
<proteinExistence type="predicted"/>
<dbReference type="GO" id="GO:0007165">
    <property type="term" value="P:signal transduction"/>
    <property type="evidence" value="ECO:0007669"/>
    <property type="project" value="UniProtKB-KW"/>
</dbReference>
<dbReference type="Pfam" id="PF00015">
    <property type="entry name" value="MCPsignal"/>
    <property type="match status" value="1"/>
</dbReference>
<accession>A0A9E2NMA1</accession>
<dbReference type="Gene3D" id="1.10.287.950">
    <property type="entry name" value="Methyl-accepting chemotaxis protein"/>
    <property type="match status" value="1"/>
</dbReference>
<reference evidence="5" key="2">
    <citation type="submission" date="2021-04" db="EMBL/GenBank/DDBJ databases">
        <authorList>
            <person name="Gilroy R."/>
        </authorList>
    </citation>
    <scope>NUCLEOTIDE SEQUENCE</scope>
    <source>
        <strain evidence="5">B5-657</strain>
    </source>
</reference>
<dbReference type="PANTHER" id="PTHR32089">
    <property type="entry name" value="METHYL-ACCEPTING CHEMOTAXIS PROTEIN MCPB"/>
    <property type="match status" value="1"/>
</dbReference>
<feature type="coiled-coil region" evidence="3">
    <location>
        <begin position="5"/>
        <end position="69"/>
    </location>
</feature>